<gene>
    <name evidence="1" type="ORF">KQX54_015170</name>
</gene>
<evidence type="ECO:0000313" key="1">
    <source>
        <dbReference type="EMBL" id="KAH0535226.1"/>
    </source>
</evidence>
<dbReference type="AlphaFoldDB" id="A0AAV7HU39"/>
<evidence type="ECO:0000313" key="2">
    <source>
        <dbReference type="Proteomes" id="UP000826195"/>
    </source>
</evidence>
<proteinExistence type="predicted"/>
<reference evidence="1 2" key="1">
    <citation type="journal article" date="2021" name="J. Hered.">
        <title>A chromosome-level genome assembly of the parasitoid wasp, Cotesia glomerata (Hymenoptera: Braconidae).</title>
        <authorList>
            <person name="Pinto B.J."/>
            <person name="Weis J.J."/>
            <person name="Gamble T."/>
            <person name="Ode P.J."/>
            <person name="Paul R."/>
            <person name="Zaspel J.M."/>
        </authorList>
    </citation>
    <scope>NUCLEOTIDE SEQUENCE [LARGE SCALE GENOMIC DNA]</scope>
    <source>
        <strain evidence="1">CgM1</strain>
    </source>
</reference>
<name>A0AAV7HU39_COTGL</name>
<comment type="caution">
    <text evidence="1">The sequence shown here is derived from an EMBL/GenBank/DDBJ whole genome shotgun (WGS) entry which is preliminary data.</text>
</comment>
<dbReference type="Proteomes" id="UP000826195">
    <property type="component" value="Unassembled WGS sequence"/>
</dbReference>
<dbReference type="EMBL" id="JAHXZJ010002982">
    <property type="protein sequence ID" value="KAH0535226.1"/>
    <property type="molecule type" value="Genomic_DNA"/>
</dbReference>
<accession>A0AAV7HU39</accession>
<keyword evidence="2" id="KW-1185">Reference proteome</keyword>
<organism evidence="1 2">
    <name type="scientific">Cotesia glomerata</name>
    <name type="common">Lepidopteran parasitic wasp</name>
    <name type="synonym">Apanteles glomeratus</name>
    <dbReference type="NCBI Taxonomy" id="32391"/>
    <lineage>
        <taxon>Eukaryota</taxon>
        <taxon>Metazoa</taxon>
        <taxon>Ecdysozoa</taxon>
        <taxon>Arthropoda</taxon>
        <taxon>Hexapoda</taxon>
        <taxon>Insecta</taxon>
        <taxon>Pterygota</taxon>
        <taxon>Neoptera</taxon>
        <taxon>Endopterygota</taxon>
        <taxon>Hymenoptera</taxon>
        <taxon>Apocrita</taxon>
        <taxon>Ichneumonoidea</taxon>
        <taxon>Braconidae</taxon>
        <taxon>Microgastrinae</taxon>
        <taxon>Cotesia</taxon>
    </lineage>
</organism>
<protein>
    <submittedName>
        <fullName evidence="1">Uncharacterized protein</fullName>
    </submittedName>
</protein>
<sequence length="172" mass="19110">MLEKDGVLMYAEQYSDITQNCLCSKDRIDSTALTLYAFALCIYVNASYCTPDLGTSVSIGTPPTTLVTQHTVVVVQQRQELEIERKRACVALASEDKSRVDDGDIGCWGLERKDERYSSSSPGVEQCNVDLVKEGTKHYVPYDRVRLTRLGYNNSVCCSIGQAKLDQPSQPL</sequence>